<feature type="signal peptide" evidence="1">
    <location>
        <begin position="1"/>
        <end position="20"/>
    </location>
</feature>
<reference evidence="3" key="1">
    <citation type="submission" date="2023-06" db="EMBL/GenBank/DDBJ databases">
        <authorList>
            <consortium name="Lawrence Berkeley National Laboratory"/>
            <person name="Ahrendt S."/>
            <person name="Sahu N."/>
            <person name="Indic B."/>
            <person name="Wong-Bajracharya J."/>
            <person name="Merenyi Z."/>
            <person name="Ke H.-M."/>
            <person name="Monk M."/>
            <person name="Kocsube S."/>
            <person name="Drula E."/>
            <person name="Lipzen A."/>
            <person name="Balint B."/>
            <person name="Henrissat B."/>
            <person name="Andreopoulos B."/>
            <person name="Martin F.M."/>
            <person name="Harder C.B."/>
            <person name="Rigling D."/>
            <person name="Ford K.L."/>
            <person name="Foster G.D."/>
            <person name="Pangilinan J."/>
            <person name="Papanicolaou A."/>
            <person name="Barry K."/>
            <person name="LaButti K."/>
            <person name="Viragh M."/>
            <person name="Koriabine M."/>
            <person name="Yan M."/>
            <person name="Riley R."/>
            <person name="Champramary S."/>
            <person name="Plett K.L."/>
            <person name="Tsai I.J."/>
            <person name="Slot J."/>
            <person name="Sipos G."/>
            <person name="Plett J."/>
            <person name="Nagy L.G."/>
            <person name="Grigoriev I.V."/>
        </authorList>
    </citation>
    <scope>NUCLEOTIDE SEQUENCE</scope>
    <source>
        <strain evidence="3">HWK02</strain>
    </source>
</reference>
<dbReference type="AlphaFoldDB" id="A0AA39Q6C7"/>
<dbReference type="GO" id="GO:0016787">
    <property type="term" value="F:hydrolase activity"/>
    <property type="evidence" value="ECO:0007669"/>
    <property type="project" value="UniProtKB-KW"/>
</dbReference>
<accession>A0AA39Q6C7</accession>
<gene>
    <name evidence="3" type="ORF">EDD18DRAFT_1105185</name>
</gene>
<evidence type="ECO:0000313" key="4">
    <source>
        <dbReference type="Proteomes" id="UP001175228"/>
    </source>
</evidence>
<dbReference type="Pfam" id="PF00135">
    <property type="entry name" value="COesterase"/>
    <property type="match status" value="1"/>
</dbReference>
<dbReference type="InterPro" id="IPR029058">
    <property type="entry name" value="AB_hydrolase_fold"/>
</dbReference>
<dbReference type="Proteomes" id="UP001175228">
    <property type="component" value="Unassembled WGS sequence"/>
</dbReference>
<keyword evidence="1" id="KW-0732">Signal</keyword>
<dbReference type="InterPro" id="IPR050309">
    <property type="entry name" value="Type-B_Carboxylest/Lipase"/>
</dbReference>
<feature type="chain" id="PRO_5041313263" evidence="1">
    <location>
        <begin position="21"/>
        <end position="352"/>
    </location>
</feature>
<dbReference type="PANTHER" id="PTHR11559">
    <property type="entry name" value="CARBOXYLESTERASE"/>
    <property type="match status" value="1"/>
</dbReference>
<organism evidence="3 4">
    <name type="scientific">Armillaria luteobubalina</name>
    <dbReference type="NCBI Taxonomy" id="153913"/>
    <lineage>
        <taxon>Eukaryota</taxon>
        <taxon>Fungi</taxon>
        <taxon>Dikarya</taxon>
        <taxon>Basidiomycota</taxon>
        <taxon>Agaricomycotina</taxon>
        <taxon>Agaricomycetes</taxon>
        <taxon>Agaricomycetidae</taxon>
        <taxon>Agaricales</taxon>
        <taxon>Marasmiineae</taxon>
        <taxon>Physalacriaceae</taxon>
        <taxon>Armillaria</taxon>
    </lineage>
</organism>
<dbReference type="EMBL" id="JAUEPU010000014">
    <property type="protein sequence ID" value="KAK0496861.1"/>
    <property type="molecule type" value="Genomic_DNA"/>
</dbReference>
<comment type="caution">
    <text evidence="3">The sequence shown here is derived from an EMBL/GenBank/DDBJ whole genome shotgun (WGS) entry which is preliminary data.</text>
</comment>
<dbReference type="Gene3D" id="3.40.50.1820">
    <property type="entry name" value="alpha/beta hydrolase"/>
    <property type="match status" value="1"/>
</dbReference>
<feature type="domain" description="Carboxylesterase type B" evidence="2">
    <location>
        <begin position="78"/>
        <end position="196"/>
    </location>
</feature>
<evidence type="ECO:0000259" key="2">
    <source>
        <dbReference type="Pfam" id="PF00135"/>
    </source>
</evidence>
<evidence type="ECO:0000313" key="3">
    <source>
        <dbReference type="EMBL" id="KAK0496861.1"/>
    </source>
</evidence>
<dbReference type="SUPFAM" id="SSF53474">
    <property type="entry name" value="alpha/beta-Hydrolases"/>
    <property type="match status" value="1"/>
</dbReference>
<keyword evidence="4" id="KW-1185">Reference proteome</keyword>
<name>A0AA39Q6C7_9AGAR</name>
<keyword evidence="3" id="KW-0378">Hydrolase</keyword>
<sequence length="352" mass="38320">MLFPALLITLALALEPCVAGLAPVIDLGYTRYRGTFDLAGSENTQFLGIRFAAPPTGTFSKVTSTQNAELLFTGVFSVYILRQLDSRKNLPVVIWIHEGKYLCDDSNDAGGTNGVTPGPDLYSANDLIRDSGNKAIVVVIQYRLRLFGFLAGASVKAQGALNAGLLDQQFAFQWVQEHIVMFGGDPGRVTIWDQSAVSVQHRGGKVKINTDLRGSGFFGTFVFVPVVGGDFIKQRPTALRERKVNGLFPNLSAQNRDIAVAKYSGLGTPIEQLTAVMGEFIFIYATYFSLPGFRGSAFKASSMTFSPQQCWMSNIQGQFANPPSGDGDDVLYYFPSMNENGVPPFNNTAFDK</sequence>
<protein>
    <submittedName>
        <fullName evidence="3">Alpha/Beta hydrolase protein</fullName>
    </submittedName>
</protein>
<dbReference type="InterPro" id="IPR002018">
    <property type="entry name" value="CarbesteraseB"/>
</dbReference>
<proteinExistence type="predicted"/>
<evidence type="ECO:0000256" key="1">
    <source>
        <dbReference type="SAM" id="SignalP"/>
    </source>
</evidence>